<dbReference type="Proteomes" id="UP000002334">
    <property type="component" value="Chromosome"/>
</dbReference>
<reference evidence="1 2" key="1">
    <citation type="journal article" date="2009" name="Proc. Natl. Acad. Sci. U.S.A.">
        <title>Hamiltonella defensa, genome evolution of protective bacterial endosymbiont from pathogenic ancestors.</title>
        <authorList>
            <person name="Degnan P.H."/>
            <person name="Yu Y."/>
            <person name="Sisneros N."/>
            <person name="Wing R.A."/>
            <person name="Moran N.A."/>
        </authorList>
    </citation>
    <scope>NUCLEOTIDE SEQUENCE [LARGE SCALE GENOMIC DNA]</scope>
    <source>
        <strain evidence="2">5AT</strain>
    </source>
</reference>
<organism evidence="1 2">
    <name type="scientific">Hamiltonella defensa subsp. Acyrthosiphon pisum (strain 5AT)</name>
    <dbReference type="NCBI Taxonomy" id="572265"/>
    <lineage>
        <taxon>Bacteria</taxon>
        <taxon>Pseudomonadati</taxon>
        <taxon>Pseudomonadota</taxon>
        <taxon>Gammaproteobacteria</taxon>
        <taxon>Enterobacterales</taxon>
        <taxon>Enterobacteriaceae</taxon>
        <taxon>aphid secondary symbionts</taxon>
        <taxon>Candidatus Williamhamiltonella</taxon>
    </lineage>
</organism>
<dbReference type="AlphaFoldDB" id="C4K461"/>
<sequence length="31" mass="3716">MRNALAPTFWLGEMEWNIKAIRNIERIEKGK</sequence>
<dbReference type="HOGENOM" id="CLU_3396862_0_0_6"/>
<protein>
    <submittedName>
        <fullName evidence="1">Uncharacterized protein</fullName>
    </submittedName>
</protein>
<accession>C4K461</accession>
<dbReference type="KEGG" id="hde:HDEF_0613"/>
<gene>
    <name evidence="1" type="ordered locus">HDEF_0613</name>
</gene>
<keyword evidence="2" id="KW-1185">Reference proteome</keyword>
<evidence type="ECO:0000313" key="2">
    <source>
        <dbReference type="Proteomes" id="UP000002334"/>
    </source>
</evidence>
<proteinExistence type="predicted"/>
<name>C4K461_HAMD5</name>
<evidence type="ECO:0000313" key="1">
    <source>
        <dbReference type="EMBL" id="ACQ67354.1"/>
    </source>
</evidence>
<dbReference type="EMBL" id="CP001277">
    <property type="protein sequence ID" value="ACQ67354.1"/>
    <property type="molecule type" value="Genomic_DNA"/>
</dbReference>